<dbReference type="InterPro" id="IPR051376">
    <property type="entry name" value="CWC25_splicing_factor"/>
</dbReference>
<evidence type="ECO:0000313" key="12">
    <source>
        <dbReference type="Proteomes" id="UP001165090"/>
    </source>
</evidence>
<evidence type="ECO:0000259" key="10">
    <source>
        <dbReference type="SMART" id="SM01083"/>
    </source>
</evidence>
<feature type="compositionally biased region" description="Basic and acidic residues" evidence="9">
    <location>
        <begin position="385"/>
        <end position="398"/>
    </location>
</feature>
<comment type="caution">
    <text evidence="11">The sequence shown here is derived from an EMBL/GenBank/DDBJ whole genome shotgun (WGS) entry which is preliminary data.</text>
</comment>
<accession>A0ABQ5RVD5</accession>
<evidence type="ECO:0000313" key="11">
    <source>
        <dbReference type="EMBL" id="GLI61284.1"/>
    </source>
</evidence>
<evidence type="ECO:0000256" key="7">
    <source>
        <dbReference type="ARBA" id="ARBA00023242"/>
    </source>
</evidence>
<proteinExistence type="inferred from homology"/>
<keyword evidence="5 8" id="KW-0175">Coiled coil</keyword>
<evidence type="ECO:0000256" key="9">
    <source>
        <dbReference type="SAM" id="MobiDB-lite"/>
    </source>
</evidence>
<dbReference type="Proteomes" id="UP001165090">
    <property type="component" value="Unassembled WGS sequence"/>
</dbReference>
<dbReference type="Pfam" id="PF12542">
    <property type="entry name" value="CWC25"/>
    <property type="match status" value="1"/>
</dbReference>
<evidence type="ECO:0000256" key="8">
    <source>
        <dbReference type="SAM" id="Coils"/>
    </source>
</evidence>
<feature type="compositionally biased region" description="Basic and acidic residues" evidence="9">
    <location>
        <begin position="334"/>
        <end position="369"/>
    </location>
</feature>
<dbReference type="Pfam" id="PF10197">
    <property type="entry name" value="Cir_N"/>
    <property type="match status" value="1"/>
</dbReference>
<evidence type="ECO:0000256" key="6">
    <source>
        <dbReference type="ARBA" id="ARBA00023187"/>
    </source>
</evidence>
<evidence type="ECO:0000256" key="4">
    <source>
        <dbReference type="ARBA" id="ARBA00022728"/>
    </source>
</evidence>
<comment type="similarity">
    <text evidence="2">Belongs to the CWC25 family.</text>
</comment>
<dbReference type="SMART" id="SM01083">
    <property type="entry name" value="Cir_N"/>
    <property type="match status" value="1"/>
</dbReference>
<evidence type="ECO:0000256" key="2">
    <source>
        <dbReference type="ARBA" id="ARBA00006695"/>
    </source>
</evidence>
<evidence type="ECO:0000256" key="5">
    <source>
        <dbReference type="ARBA" id="ARBA00023054"/>
    </source>
</evidence>
<sequence length="557" mass="63870">MGGGLNFLNKKTWHPARPQNLEEVWKREQKAAAEAKKAEELRKQLEEERKRSEFVQMAMDTGHLRKEERLDWMYGSGLQAKQDAEKRREDMLTGKAEVALAPEQQAQETSRAEQVALLPTFYASATPASQNETWLRLNNDPLFAIKRQQQEQLSKLRENPIKMMELLKNLAKAKEKAEKKKEKKEKKNRKRERDSGSGEEGDGRAAKRSRSPPAPLPRYGAGSHERQAPPRGHHELEHEYHQPPAGARGRSPSGREGHDRDRGRGGAYSEREQDYRRGVERHERIESERKPQRGHERDYGRSAEHHSKFNDRDNNAHRDSIQDGQLSLGGAGRQDGRERDVGRSRHEGDRRTQELDRERRRDREGKDNRGGGGEGVQQQERVRKHGGEERLDVSDAGRDTSPARGREVQQLGHRYGLKHSSAAPEVLRQADNSNRAAETRAKLEEARRIREEEERAKAAQRHVRKDYKTGQMTEEERQRRLAEMMGNAEEHEMVRRRRLDAAAAADLAEEESQHLVSQANAARGSDAFRDVAARDVYAKLQGSLEARVNSRRHFSAR</sequence>
<keyword evidence="4" id="KW-0747">Spliceosome</keyword>
<keyword evidence="6" id="KW-0508">mRNA splicing</keyword>
<dbReference type="PANTHER" id="PTHR16196:SF0">
    <property type="entry name" value="PRE-MRNA-SPLICING FACTOR CWC25 HOMOLOG"/>
    <property type="match status" value="1"/>
</dbReference>
<name>A0ABQ5RVD5_9CHLO</name>
<feature type="compositionally biased region" description="Basic and acidic residues" evidence="9">
    <location>
        <begin position="191"/>
        <end position="205"/>
    </location>
</feature>
<keyword evidence="12" id="KW-1185">Reference proteome</keyword>
<dbReference type="PANTHER" id="PTHR16196">
    <property type="entry name" value="CELL CYCLE CONTROL PROTEIN CWF25"/>
    <property type="match status" value="1"/>
</dbReference>
<protein>
    <recommendedName>
        <fullName evidence="10">CBF1-interacting co-repressor CIR N-terminal domain-containing protein</fullName>
    </recommendedName>
</protein>
<feature type="compositionally biased region" description="Basic and acidic residues" evidence="9">
    <location>
        <begin position="223"/>
        <end position="241"/>
    </location>
</feature>
<gene>
    <name evidence="11" type="ORF">VaNZ11_003635</name>
</gene>
<keyword evidence="7" id="KW-0539">Nucleus</keyword>
<reference evidence="11 12" key="1">
    <citation type="journal article" date="2023" name="IScience">
        <title>Expanded male sex-determining region conserved during the evolution of homothallism in the green alga Volvox.</title>
        <authorList>
            <person name="Yamamoto K."/>
            <person name="Matsuzaki R."/>
            <person name="Mahakham W."/>
            <person name="Heman W."/>
            <person name="Sekimoto H."/>
            <person name="Kawachi M."/>
            <person name="Minakuchi Y."/>
            <person name="Toyoda A."/>
            <person name="Nozaki H."/>
        </authorList>
    </citation>
    <scope>NUCLEOTIDE SEQUENCE [LARGE SCALE GENOMIC DNA]</scope>
    <source>
        <strain evidence="11 12">NIES-4468</strain>
    </source>
</reference>
<feature type="compositionally biased region" description="Basic residues" evidence="9">
    <location>
        <begin position="181"/>
        <end position="190"/>
    </location>
</feature>
<comment type="subcellular location">
    <subcellularLocation>
        <location evidence="1">Nucleus</location>
    </subcellularLocation>
</comment>
<keyword evidence="3" id="KW-0507">mRNA processing</keyword>
<evidence type="ECO:0000256" key="3">
    <source>
        <dbReference type="ARBA" id="ARBA00022664"/>
    </source>
</evidence>
<dbReference type="InterPro" id="IPR019339">
    <property type="entry name" value="CIR_N_dom"/>
</dbReference>
<feature type="domain" description="CBF1-interacting co-repressor CIR N-terminal" evidence="10">
    <location>
        <begin position="12"/>
        <end position="48"/>
    </location>
</feature>
<organism evidence="11 12">
    <name type="scientific">Volvox africanus</name>
    <dbReference type="NCBI Taxonomy" id="51714"/>
    <lineage>
        <taxon>Eukaryota</taxon>
        <taxon>Viridiplantae</taxon>
        <taxon>Chlorophyta</taxon>
        <taxon>core chlorophytes</taxon>
        <taxon>Chlorophyceae</taxon>
        <taxon>CS clade</taxon>
        <taxon>Chlamydomonadales</taxon>
        <taxon>Volvocaceae</taxon>
        <taxon>Volvox</taxon>
    </lineage>
</organism>
<feature type="region of interest" description="Disordered" evidence="9">
    <location>
        <begin position="167"/>
        <end position="479"/>
    </location>
</feature>
<feature type="coiled-coil region" evidence="8">
    <location>
        <begin position="28"/>
        <end position="58"/>
    </location>
</feature>
<evidence type="ECO:0000256" key="1">
    <source>
        <dbReference type="ARBA" id="ARBA00004123"/>
    </source>
</evidence>
<feature type="compositionally biased region" description="Basic and acidic residues" evidence="9">
    <location>
        <begin position="437"/>
        <end position="457"/>
    </location>
</feature>
<dbReference type="InterPro" id="IPR022209">
    <property type="entry name" value="CWC25"/>
</dbReference>
<dbReference type="EMBL" id="BSDZ01000010">
    <property type="protein sequence ID" value="GLI61284.1"/>
    <property type="molecule type" value="Genomic_DNA"/>
</dbReference>
<feature type="compositionally biased region" description="Basic and acidic residues" evidence="9">
    <location>
        <begin position="253"/>
        <end position="321"/>
    </location>
</feature>